<comment type="caution">
    <text evidence="2">The sequence shown here is derived from an EMBL/GenBank/DDBJ whole genome shotgun (WGS) entry which is preliminary data.</text>
</comment>
<dbReference type="EMBL" id="JAQMWT010000230">
    <property type="protein sequence ID" value="KAJ8607165.1"/>
    <property type="molecule type" value="Genomic_DNA"/>
</dbReference>
<dbReference type="InterPro" id="IPR029058">
    <property type="entry name" value="AB_hydrolase_fold"/>
</dbReference>
<reference evidence="2" key="1">
    <citation type="submission" date="2023-01" db="EMBL/GenBank/DDBJ databases">
        <title>Metagenome sequencing of chrysophaentin producing Chrysophaeum taylorii.</title>
        <authorList>
            <person name="Davison J."/>
            <person name="Bewley C."/>
        </authorList>
    </citation>
    <scope>NUCLEOTIDE SEQUENCE</scope>
    <source>
        <strain evidence="2">NIES-1699</strain>
    </source>
</reference>
<feature type="domain" description="AB hydrolase-1" evidence="1">
    <location>
        <begin position="23"/>
        <end position="136"/>
    </location>
</feature>
<sequence length="293" mass="33207">MDVLYCRRDRVHAEPKAARSPAVFLHGFPDSSDIFEKYVVDTAAAWLNGREIFTIDFPNRRTNPDRVPPLSLLVAGELWHGGSLQREVDALLDATVAESPTGKLLLVAHDWGATCAWSWIRRRPSAPVEAMVSLSVGSSFRYDVLEHGVGALQWAYSAVFSLGYYLPHRWIGRLIGNLAKHAAGYRADDLDEVYRDAWHYWYGPFELLLLPLKLVGFRYVPPFVGFPFPVLYIRAESDRIATTAAFESHLRERPDCRVLVLGTGFSHWFPEQHPDLVLAQIRDFPPLRPEPAL</sequence>
<proteinExistence type="predicted"/>
<dbReference type="SUPFAM" id="SSF53474">
    <property type="entry name" value="alpha/beta-Hydrolases"/>
    <property type="match status" value="1"/>
</dbReference>
<accession>A0AAD7XKP9</accession>
<dbReference type="Pfam" id="PF00561">
    <property type="entry name" value="Abhydrolase_1"/>
    <property type="match status" value="1"/>
</dbReference>
<protein>
    <recommendedName>
        <fullName evidence="1">AB hydrolase-1 domain-containing protein</fullName>
    </recommendedName>
</protein>
<dbReference type="AlphaFoldDB" id="A0AAD7XKP9"/>
<gene>
    <name evidence="2" type="ORF">CTAYLR_007332</name>
</gene>
<dbReference type="GO" id="GO:0003824">
    <property type="term" value="F:catalytic activity"/>
    <property type="evidence" value="ECO:0007669"/>
    <property type="project" value="InterPro"/>
</dbReference>
<dbReference type="Gene3D" id="3.40.50.1820">
    <property type="entry name" value="alpha/beta hydrolase"/>
    <property type="match status" value="1"/>
</dbReference>
<dbReference type="PRINTS" id="PR00412">
    <property type="entry name" value="EPOXHYDRLASE"/>
</dbReference>
<dbReference type="InterPro" id="IPR000639">
    <property type="entry name" value="Epox_hydrolase-like"/>
</dbReference>
<keyword evidence="3" id="KW-1185">Reference proteome</keyword>
<organism evidence="2 3">
    <name type="scientific">Chrysophaeum taylorii</name>
    <dbReference type="NCBI Taxonomy" id="2483200"/>
    <lineage>
        <taxon>Eukaryota</taxon>
        <taxon>Sar</taxon>
        <taxon>Stramenopiles</taxon>
        <taxon>Ochrophyta</taxon>
        <taxon>Pelagophyceae</taxon>
        <taxon>Pelagomonadales</taxon>
        <taxon>Pelagomonadaceae</taxon>
        <taxon>Chrysophaeum</taxon>
    </lineage>
</organism>
<dbReference type="Proteomes" id="UP001230188">
    <property type="component" value="Unassembled WGS sequence"/>
</dbReference>
<name>A0AAD7XKP9_9STRA</name>
<dbReference type="InterPro" id="IPR000073">
    <property type="entry name" value="AB_hydrolase_1"/>
</dbReference>
<evidence type="ECO:0000313" key="2">
    <source>
        <dbReference type="EMBL" id="KAJ8607165.1"/>
    </source>
</evidence>
<evidence type="ECO:0000259" key="1">
    <source>
        <dbReference type="Pfam" id="PF00561"/>
    </source>
</evidence>
<evidence type="ECO:0000313" key="3">
    <source>
        <dbReference type="Proteomes" id="UP001230188"/>
    </source>
</evidence>